<name>A0A6J2Y517_SITOR</name>
<sequence>MIPLASVFLSVAISAALGAISPPPLPLPNSKVVFCNYETKSHLREETMQCQGKFELSFLEPALQYCTHLVYGYAAINDESLKLVPLNEQFDVIKDNYRHVTSLKSRHPQLKVLLSVGGNDDISGEGQEKNLKYREVVESSAHRLAFINSAHTLVKSFGFDGIDLAWEFPETKPKKIKSGFGKFWSAVKKTFTGETVIDEDAEKHREQFTSLVKELKNTFKADNLLVTLTVLPNINSTVYYDPRALAPHVDFVSLHAFDFYTPQRNPKLADFPAPLYDLIDRRPDENVDAWVKYWLSNGFPANKLILGIPTYGRTWKLDDDAKVDNVPPEGLDGAGDPGPLTKDAGILSYPEICVRVQGAGNVSPQGYRKIVDVTKRRGSYAYKLPDEEKDEDGIWIGYEDPESAASKAAYVKNKGLGGIAIDDLTLDDFRGTCSRDRFDKYAILKAAVAGL</sequence>
<keyword evidence="5" id="KW-1015">Disulfide bond</keyword>
<feature type="signal peptide" evidence="7">
    <location>
        <begin position="1"/>
        <end position="18"/>
    </location>
</feature>
<proteinExistence type="inferred from homology"/>
<dbReference type="InterPro" id="IPR011583">
    <property type="entry name" value="Chitinase_II/V-like_cat"/>
</dbReference>
<protein>
    <submittedName>
        <fullName evidence="10">Chitinase-like protein Idgf4 isoform X1</fullName>
    </submittedName>
</protein>
<comment type="subcellular location">
    <subcellularLocation>
        <location evidence="1">Secreted</location>
    </subcellularLocation>
</comment>
<dbReference type="GO" id="GO:0005975">
    <property type="term" value="P:carbohydrate metabolic process"/>
    <property type="evidence" value="ECO:0007669"/>
    <property type="project" value="InterPro"/>
</dbReference>
<reference evidence="10" key="1">
    <citation type="submission" date="2025-08" db="UniProtKB">
        <authorList>
            <consortium name="RefSeq"/>
        </authorList>
    </citation>
    <scope>IDENTIFICATION</scope>
    <source>
        <tissue evidence="10">Gonads</tissue>
    </source>
</reference>
<feature type="chain" id="PRO_5026655197" evidence="7">
    <location>
        <begin position="19"/>
        <end position="451"/>
    </location>
</feature>
<evidence type="ECO:0000259" key="8">
    <source>
        <dbReference type="PROSITE" id="PS51910"/>
    </source>
</evidence>
<keyword evidence="4 7" id="KW-0732">Signal</keyword>
<comment type="similarity">
    <text evidence="2">Belongs to the glycosyl hydrolase 18 family. IDGF subfamily.</text>
</comment>
<dbReference type="GO" id="GO:0005576">
    <property type="term" value="C:extracellular region"/>
    <property type="evidence" value="ECO:0007669"/>
    <property type="project" value="UniProtKB-SubCell"/>
</dbReference>
<dbReference type="PROSITE" id="PS51910">
    <property type="entry name" value="GH18_2"/>
    <property type="match status" value="1"/>
</dbReference>
<dbReference type="SUPFAM" id="SSF54556">
    <property type="entry name" value="Chitinase insertion domain"/>
    <property type="match status" value="1"/>
</dbReference>
<evidence type="ECO:0000256" key="4">
    <source>
        <dbReference type="ARBA" id="ARBA00022729"/>
    </source>
</evidence>
<dbReference type="OrthoDB" id="76388at2759"/>
<dbReference type="GO" id="GO:0006032">
    <property type="term" value="P:chitin catabolic process"/>
    <property type="evidence" value="ECO:0007669"/>
    <property type="project" value="TreeGrafter"/>
</dbReference>
<organism evidence="9 10">
    <name type="scientific">Sitophilus oryzae</name>
    <name type="common">Rice weevil</name>
    <name type="synonym">Curculio oryzae</name>
    <dbReference type="NCBI Taxonomy" id="7048"/>
    <lineage>
        <taxon>Eukaryota</taxon>
        <taxon>Metazoa</taxon>
        <taxon>Ecdysozoa</taxon>
        <taxon>Arthropoda</taxon>
        <taxon>Hexapoda</taxon>
        <taxon>Insecta</taxon>
        <taxon>Pterygota</taxon>
        <taxon>Neoptera</taxon>
        <taxon>Endopterygota</taxon>
        <taxon>Coleoptera</taxon>
        <taxon>Polyphaga</taxon>
        <taxon>Cucujiformia</taxon>
        <taxon>Curculionidae</taxon>
        <taxon>Dryophthorinae</taxon>
        <taxon>Sitophilus</taxon>
    </lineage>
</organism>
<dbReference type="SUPFAM" id="SSF51445">
    <property type="entry name" value="(Trans)glycosidases"/>
    <property type="match status" value="1"/>
</dbReference>
<gene>
    <name evidence="10" type="primary">LOC115884042</name>
</gene>
<dbReference type="Gene3D" id="3.20.20.80">
    <property type="entry name" value="Glycosidases"/>
    <property type="match status" value="1"/>
</dbReference>
<dbReference type="GeneID" id="115884042"/>
<dbReference type="Proteomes" id="UP000504635">
    <property type="component" value="Unplaced"/>
</dbReference>
<evidence type="ECO:0000256" key="3">
    <source>
        <dbReference type="ARBA" id="ARBA00022525"/>
    </source>
</evidence>
<dbReference type="RefSeq" id="XP_030758346.1">
    <property type="nucleotide sequence ID" value="XM_030902486.1"/>
</dbReference>
<dbReference type="GO" id="GO:0004568">
    <property type="term" value="F:chitinase activity"/>
    <property type="evidence" value="ECO:0007669"/>
    <property type="project" value="TreeGrafter"/>
</dbReference>
<accession>A0A6J2Y517</accession>
<evidence type="ECO:0000256" key="5">
    <source>
        <dbReference type="ARBA" id="ARBA00023157"/>
    </source>
</evidence>
<evidence type="ECO:0000256" key="7">
    <source>
        <dbReference type="SAM" id="SignalP"/>
    </source>
</evidence>
<evidence type="ECO:0000256" key="6">
    <source>
        <dbReference type="ARBA" id="ARBA00023180"/>
    </source>
</evidence>
<evidence type="ECO:0000256" key="2">
    <source>
        <dbReference type="ARBA" id="ARBA00006606"/>
    </source>
</evidence>
<dbReference type="Pfam" id="PF00704">
    <property type="entry name" value="Glyco_hydro_18"/>
    <property type="match status" value="1"/>
</dbReference>
<keyword evidence="3" id="KW-0964">Secreted</keyword>
<evidence type="ECO:0000256" key="1">
    <source>
        <dbReference type="ARBA" id="ARBA00004613"/>
    </source>
</evidence>
<dbReference type="InterPro" id="IPR001223">
    <property type="entry name" value="Glyco_hydro18_cat"/>
</dbReference>
<dbReference type="PANTHER" id="PTHR11177:SF235">
    <property type="entry name" value="CHITINASE-LIKE PROTEIN IDGF1-RELATED"/>
    <property type="match status" value="1"/>
</dbReference>
<dbReference type="CTD" id="34979"/>
<dbReference type="InterPro" id="IPR029070">
    <property type="entry name" value="Chitinase_insertion_sf"/>
</dbReference>
<evidence type="ECO:0000313" key="10">
    <source>
        <dbReference type="RefSeq" id="XP_030758346.1"/>
    </source>
</evidence>
<dbReference type="FunCoup" id="A0A6J2Y517">
    <property type="interactions" value="89"/>
</dbReference>
<dbReference type="FunFam" id="3.20.20.80:FF:000071">
    <property type="entry name" value="Imaginal disc growth factor"/>
    <property type="match status" value="1"/>
</dbReference>
<dbReference type="KEGG" id="soy:115884042"/>
<keyword evidence="9" id="KW-1185">Reference proteome</keyword>
<evidence type="ECO:0000313" key="9">
    <source>
        <dbReference type="Proteomes" id="UP000504635"/>
    </source>
</evidence>
<feature type="domain" description="GH18" evidence="8">
    <location>
        <begin position="31"/>
        <end position="451"/>
    </location>
</feature>
<keyword evidence="6" id="KW-0325">Glycoprotein</keyword>
<dbReference type="InterPro" id="IPR050314">
    <property type="entry name" value="Glycosyl_Hydrlase_18"/>
</dbReference>
<dbReference type="SMART" id="SM00636">
    <property type="entry name" value="Glyco_18"/>
    <property type="match status" value="1"/>
</dbReference>
<dbReference type="AlphaFoldDB" id="A0A6J2Y517"/>
<dbReference type="InterPro" id="IPR017853">
    <property type="entry name" value="GH"/>
</dbReference>
<dbReference type="PANTHER" id="PTHR11177">
    <property type="entry name" value="CHITINASE"/>
    <property type="match status" value="1"/>
</dbReference>
<dbReference type="InParanoid" id="A0A6J2Y517"/>
<dbReference type="GO" id="GO:0008061">
    <property type="term" value="F:chitin binding"/>
    <property type="evidence" value="ECO:0007669"/>
    <property type="project" value="InterPro"/>
</dbReference>
<dbReference type="Gene3D" id="3.10.50.10">
    <property type="match status" value="1"/>
</dbReference>